<dbReference type="VEuPathDB" id="FungiDB:CLCR_07608"/>
<protein>
    <submittedName>
        <fullName evidence="2">Uncharacterized protein</fullName>
    </submittedName>
</protein>
<reference evidence="3" key="1">
    <citation type="submission" date="2015-07" db="EMBL/GenBank/DDBJ databases">
        <authorList>
            <person name="Teixeira M.M."/>
            <person name="Souza R.C."/>
            <person name="Almeida L.G."/>
            <person name="Vicente V.A."/>
            <person name="de Hoog S."/>
            <person name="Bocca A.L."/>
            <person name="de Almeida S.R."/>
            <person name="Vasconcelos A.T."/>
            <person name="Felipe M.S."/>
        </authorList>
    </citation>
    <scope>NUCLEOTIDE SEQUENCE [LARGE SCALE GENOMIC DNA]</scope>
    <source>
        <strain evidence="3">KSF</strain>
    </source>
</reference>
<feature type="region of interest" description="Disordered" evidence="1">
    <location>
        <begin position="1"/>
        <end position="101"/>
    </location>
</feature>
<feature type="compositionally biased region" description="Polar residues" evidence="1">
    <location>
        <begin position="156"/>
        <end position="174"/>
    </location>
</feature>
<dbReference type="AlphaFoldDB" id="A0A1C1CPN8"/>
<organism evidence="2 3">
    <name type="scientific">Cladophialophora carrionii</name>
    <dbReference type="NCBI Taxonomy" id="86049"/>
    <lineage>
        <taxon>Eukaryota</taxon>
        <taxon>Fungi</taxon>
        <taxon>Dikarya</taxon>
        <taxon>Ascomycota</taxon>
        <taxon>Pezizomycotina</taxon>
        <taxon>Eurotiomycetes</taxon>
        <taxon>Chaetothyriomycetidae</taxon>
        <taxon>Chaetothyriales</taxon>
        <taxon>Herpotrichiellaceae</taxon>
        <taxon>Cladophialophora</taxon>
    </lineage>
</organism>
<evidence type="ECO:0000313" key="2">
    <source>
        <dbReference type="EMBL" id="OCT50466.1"/>
    </source>
</evidence>
<dbReference type="VEuPathDB" id="FungiDB:G647_05538"/>
<feature type="compositionally biased region" description="Polar residues" evidence="1">
    <location>
        <begin position="83"/>
        <end position="96"/>
    </location>
</feature>
<dbReference type="EMBL" id="LGRB01000010">
    <property type="protein sequence ID" value="OCT50466.1"/>
    <property type="molecule type" value="Genomic_DNA"/>
</dbReference>
<accession>A0A1C1CPN8</accession>
<gene>
    <name evidence="2" type="ORF">CLCR_07608</name>
</gene>
<feature type="region of interest" description="Disordered" evidence="1">
    <location>
        <begin position="188"/>
        <end position="210"/>
    </location>
</feature>
<feature type="compositionally biased region" description="Pro residues" evidence="1">
    <location>
        <begin position="35"/>
        <end position="45"/>
    </location>
</feature>
<name>A0A1C1CPN8_9EURO</name>
<dbReference type="Proteomes" id="UP000094526">
    <property type="component" value="Unassembled WGS sequence"/>
</dbReference>
<comment type="caution">
    <text evidence="2">The sequence shown here is derived from an EMBL/GenBank/DDBJ whole genome shotgun (WGS) entry which is preliminary data.</text>
</comment>
<sequence>MDGSPRGTKQPQPDTLDPSDGRSPEPTSSPCRPYGSPPIKMPMPLHPRTAGILRSESPLIGQHLRASSQTPLGRTSAPLGRSANEQPPYSFGSSVSLDPRSLSPIPDPVALAEIKRMVPQIQSTKEGLRNLGGMIEALGAYVKHASNAPAPASYEDQMSNSGRTSQTMSEGDFSNTLAGSAFDAFLNDLEDEEGGDTGIAAGNNTQAENR</sequence>
<feature type="region of interest" description="Disordered" evidence="1">
    <location>
        <begin position="151"/>
        <end position="174"/>
    </location>
</feature>
<evidence type="ECO:0000313" key="3">
    <source>
        <dbReference type="Proteomes" id="UP000094526"/>
    </source>
</evidence>
<keyword evidence="3" id="KW-1185">Reference proteome</keyword>
<dbReference type="OrthoDB" id="4147939at2759"/>
<proteinExistence type="predicted"/>
<evidence type="ECO:0000256" key="1">
    <source>
        <dbReference type="SAM" id="MobiDB-lite"/>
    </source>
</evidence>